<evidence type="ECO:0000256" key="1">
    <source>
        <dbReference type="ARBA" id="ARBA00022441"/>
    </source>
</evidence>
<dbReference type="Pfam" id="PF24681">
    <property type="entry name" value="Kelch_KLHDC2_KLHL20_DRC7"/>
    <property type="match status" value="1"/>
</dbReference>
<gene>
    <name evidence="4" type="ORF">LOD99_14422</name>
</gene>
<dbReference type="Gene3D" id="2.120.10.80">
    <property type="entry name" value="Kelch-type beta propeller"/>
    <property type="match status" value="3"/>
</dbReference>
<evidence type="ECO:0000313" key="4">
    <source>
        <dbReference type="EMBL" id="KAI6660081.1"/>
    </source>
</evidence>
<dbReference type="SMART" id="SM00612">
    <property type="entry name" value="Kelch"/>
    <property type="match status" value="2"/>
</dbReference>
<dbReference type="InterPro" id="IPR006652">
    <property type="entry name" value="Kelch_1"/>
</dbReference>
<dbReference type="InterPro" id="IPR015915">
    <property type="entry name" value="Kelch-typ_b-propeller"/>
</dbReference>
<evidence type="ECO:0000256" key="3">
    <source>
        <dbReference type="SAM" id="MobiDB-lite"/>
    </source>
</evidence>
<dbReference type="PANTHER" id="PTHR46093">
    <property type="entry name" value="ACYL-COA-BINDING DOMAIN-CONTAINING PROTEIN 5"/>
    <property type="match status" value="1"/>
</dbReference>
<proteinExistence type="predicted"/>
<reference evidence="4 5" key="1">
    <citation type="journal article" date="2023" name="BMC Biol.">
        <title>The compact genome of the sponge Oopsacas minuta (Hexactinellida) is lacking key metazoan core genes.</title>
        <authorList>
            <person name="Santini S."/>
            <person name="Schenkelaars Q."/>
            <person name="Jourda C."/>
            <person name="Duchesne M."/>
            <person name="Belahbib H."/>
            <person name="Rocher C."/>
            <person name="Selva M."/>
            <person name="Riesgo A."/>
            <person name="Vervoort M."/>
            <person name="Leys S.P."/>
            <person name="Kodjabachian L."/>
            <person name="Le Bivic A."/>
            <person name="Borchiellini C."/>
            <person name="Claverie J.M."/>
            <person name="Renard E."/>
        </authorList>
    </citation>
    <scope>NUCLEOTIDE SEQUENCE [LARGE SCALE GENOMIC DNA]</scope>
    <source>
        <strain evidence="4">SPO-2</strain>
    </source>
</reference>
<organism evidence="4 5">
    <name type="scientific">Oopsacas minuta</name>
    <dbReference type="NCBI Taxonomy" id="111878"/>
    <lineage>
        <taxon>Eukaryota</taxon>
        <taxon>Metazoa</taxon>
        <taxon>Porifera</taxon>
        <taxon>Hexactinellida</taxon>
        <taxon>Hexasterophora</taxon>
        <taxon>Lyssacinosida</taxon>
        <taxon>Leucopsacidae</taxon>
        <taxon>Oopsacas</taxon>
    </lineage>
</organism>
<dbReference type="SUPFAM" id="SSF117281">
    <property type="entry name" value="Kelch motif"/>
    <property type="match status" value="2"/>
</dbReference>
<feature type="region of interest" description="Disordered" evidence="3">
    <location>
        <begin position="477"/>
        <end position="497"/>
    </location>
</feature>
<dbReference type="Proteomes" id="UP001165289">
    <property type="component" value="Unassembled WGS sequence"/>
</dbReference>
<dbReference type="EMBL" id="JAKMXF010000044">
    <property type="protein sequence ID" value="KAI6660081.1"/>
    <property type="molecule type" value="Genomic_DNA"/>
</dbReference>
<accession>A0AAV7KF93</accession>
<sequence length="517" mass="57532">MATSDTDNVKEGGGVGGEWIKLDQESMAPPPRFGASLTICGNEVLLFGGAQEDSSGEMKYFNDLYRLALRLTLESELNYNWELVTYTGDIPPPRESHCACFIKGELYIFGGIGTSDFGGSFSGKFIYSFSPVSKQWSVLETQGSTPEFQNMSAVVVVGDKILAFGGVHQGVSQCKVFILDTETLSWSSPSCTGFLPTARCDHSCAVIGQKMYVFGGSASSSLLLNDLCVMDTDNLEWNLVPVAGALPDPREYCSLTVMGDHYLILFGGNTFNRSGQGQASCSDTYVIDLSKQTPIWTLLASGGDHAPTPRYSHSAVAVLNFLLVFGGMGQTTDFNDLWAFRFDVPYEQLIGYLPTLPPPAHYSSLPSILPSLTQHSPAIRIERASAPKEVEELQQSLLIRVNEMFDTLKEQIAATEQARVRVRAEKELIKGDRKQLMSEVTEKKKEVENMIQSHKKSNEEWIRLRCHENDITRKELNKQRKTLEGKRGELEKREREFEEKSKQLTALMDQFNKMKSS</sequence>
<keyword evidence="2" id="KW-0677">Repeat</keyword>
<evidence type="ECO:0000313" key="5">
    <source>
        <dbReference type="Proteomes" id="UP001165289"/>
    </source>
</evidence>
<comment type="caution">
    <text evidence="4">The sequence shown here is derived from an EMBL/GenBank/DDBJ whole genome shotgun (WGS) entry which is preliminary data.</text>
</comment>
<dbReference type="PANTHER" id="PTHR46093:SF18">
    <property type="entry name" value="FIBRONECTIN TYPE-III DOMAIN-CONTAINING PROTEIN"/>
    <property type="match status" value="1"/>
</dbReference>
<name>A0AAV7KF93_9METZ</name>
<dbReference type="AlphaFoldDB" id="A0AAV7KF93"/>
<protein>
    <submittedName>
        <fullName evidence="4">Host cell factor 2-like</fullName>
    </submittedName>
</protein>
<evidence type="ECO:0000256" key="2">
    <source>
        <dbReference type="ARBA" id="ARBA00022737"/>
    </source>
</evidence>
<keyword evidence="5" id="KW-1185">Reference proteome</keyword>
<keyword evidence="1" id="KW-0880">Kelch repeat</keyword>